<sequence>MGPPALSLSIEQESLIQTLSQKNSSQNKTFRHLLLALPLLSTLPYLVTPSLTLLIRLIALKSLLATSFLVYALRPEDTGFPALNAWAATASPITDPKRPGPARTPGREARAAAFRGLDASLREHSPLLTWLPYLNIALASVLVLTGLVATAGSLPFSLACLPALVYGLVLASKIVMAGVDPESELRELKYDYKGA</sequence>
<evidence type="ECO:0000313" key="2">
    <source>
        <dbReference type="EMBL" id="PKS12148.1"/>
    </source>
</evidence>
<feature type="transmembrane region" description="Helical" evidence="1">
    <location>
        <begin position="156"/>
        <end position="179"/>
    </location>
</feature>
<evidence type="ECO:0000313" key="3">
    <source>
        <dbReference type="Proteomes" id="UP000233524"/>
    </source>
</evidence>
<feature type="transmembrane region" description="Helical" evidence="1">
    <location>
        <begin position="29"/>
        <end position="47"/>
    </location>
</feature>
<keyword evidence="1" id="KW-0812">Transmembrane</keyword>
<reference evidence="2 3" key="1">
    <citation type="journal article" date="2017" name="G3 (Bethesda)">
        <title>First Draft Genome Sequence of the Pathogenic Fungus Lomentospora prolificans (Formerly Scedosporium prolificans).</title>
        <authorList>
            <person name="Luo R."/>
            <person name="Zimin A."/>
            <person name="Workman R."/>
            <person name="Fan Y."/>
            <person name="Pertea G."/>
            <person name="Grossman N."/>
            <person name="Wear M.P."/>
            <person name="Jia B."/>
            <person name="Miller H."/>
            <person name="Casadevall A."/>
            <person name="Timp W."/>
            <person name="Zhang S.X."/>
            <person name="Salzberg S.L."/>
        </authorList>
    </citation>
    <scope>NUCLEOTIDE SEQUENCE [LARGE SCALE GENOMIC DNA]</scope>
    <source>
        <strain evidence="2 3">JHH-5317</strain>
    </source>
</reference>
<evidence type="ECO:0000256" key="1">
    <source>
        <dbReference type="SAM" id="Phobius"/>
    </source>
</evidence>
<dbReference type="InParanoid" id="A0A2N3NIA1"/>
<protein>
    <submittedName>
        <fullName evidence="2">Uncharacterized protein</fullName>
    </submittedName>
</protein>
<keyword evidence="1" id="KW-0472">Membrane</keyword>
<dbReference type="Proteomes" id="UP000233524">
    <property type="component" value="Unassembled WGS sequence"/>
</dbReference>
<keyword evidence="1" id="KW-1133">Transmembrane helix</keyword>
<proteinExistence type="predicted"/>
<gene>
    <name evidence="2" type="ORF">jhhlp_001446</name>
</gene>
<organism evidence="2 3">
    <name type="scientific">Lomentospora prolificans</name>
    <dbReference type="NCBI Taxonomy" id="41688"/>
    <lineage>
        <taxon>Eukaryota</taxon>
        <taxon>Fungi</taxon>
        <taxon>Dikarya</taxon>
        <taxon>Ascomycota</taxon>
        <taxon>Pezizomycotina</taxon>
        <taxon>Sordariomycetes</taxon>
        <taxon>Hypocreomycetidae</taxon>
        <taxon>Microascales</taxon>
        <taxon>Microascaceae</taxon>
        <taxon>Lomentospora</taxon>
    </lineage>
</organism>
<dbReference type="VEuPathDB" id="FungiDB:jhhlp_001446"/>
<keyword evidence="3" id="KW-1185">Reference proteome</keyword>
<name>A0A2N3NIA1_9PEZI</name>
<accession>A0A2N3NIA1</accession>
<comment type="caution">
    <text evidence="2">The sequence shown here is derived from an EMBL/GenBank/DDBJ whole genome shotgun (WGS) entry which is preliminary data.</text>
</comment>
<feature type="transmembrane region" description="Helical" evidence="1">
    <location>
        <begin position="130"/>
        <end position="150"/>
    </location>
</feature>
<dbReference type="AlphaFoldDB" id="A0A2N3NIA1"/>
<dbReference type="OrthoDB" id="3358048at2759"/>
<dbReference type="EMBL" id="NLAX01000004">
    <property type="protein sequence ID" value="PKS12148.1"/>
    <property type="molecule type" value="Genomic_DNA"/>
</dbReference>